<sequence length="754" mass="79322">MTSLFGSPDRLHQLQVGRHLFVGHPCSGIAGGDPDQLPGLTIEEVRAYHRSHYLPSNALFFLYGSLDEPTALSTLAAALAEGQAGDAPPHPVPADQGPQRAVVRASGGRAGVAGVAWALPGSQDPATRFATRVLARALADPASGLVYERLSDVGSAGRQPALQLHGCRPVLGCAVGDVVEDRLDVVERTVTGTMAQVAEEGLPASVLLRACSRVELALREPRAGGGGAGRALFDRVLTTWPYGGDPLAELCLKDAAATVRSWCEKPQGRMTDLVHDWLSGNQHRITLLTLPGPAPRHRPTGAPGTRRLPGAPRRRHALPLPADTAAGRATLVPQEHTTVAGAPLQHCLLPTHGLAYLDIALPLAPVPRELLPLVPVWCAAVARAAEHLAADSGVRVRHTFHPGSAASGGPLAVLRARCLLQDVDTLADTLASALCQDATDAAAQTAAASHRTGLRALRGPQIHRLVDIRLFSGVDVAGRLADVVHGEEAWDRLTGSPVRGVQVTAVRDLLLAGGNVFLGLTTAADGPVRRAWSAVERMTELLLRHRSALAPPPATTGWTASGRPRLEVLAMPAPLHTVGCLLVPSAGAVTPEHHAVAGYLTGGPLTESVRERGGAYAGLMDADDLRGTLRLLSLRDPRDSATLGDFLRLGAQLAKSRPSKEVIRQAVLGAVKQVFPGSTAAEAGYAAREDWLAGRCEQDAATRRERLLSTGPEHFAEVAALLDRLVNEATFVVHAHPDTAAGTEHRLRHTLASA</sequence>
<feature type="domain" description="Peptidase M16C associated" evidence="3">
    <location>
        <begin position="334"/>
        <end position="383"/>
    </location>
</feature>
<dbReference type="STRING" id="67285.AQI88_08345"/>
<gene>
    <name evidence="5" type="ORF">AQI88_08345</name>
</gene>
<keyword evidence="6" id="KW-1185">Reference proteome</keyword>
<proteinExistence type="predicted"/>
<dbReference type="InterPro" id="IPR055130">
    <property type="entry name" value="PreP_C"/>
</dbReference>
<dbReference type="InterPro" id="IPR007863">
    <property type="entry name" value="Peptidase_M16_C"/>
</dbReference>
<dbReference type="GO" id="GO:0046872">
    <property type="term" value="F:metal ion binding"/>
    <property type="evidence" value="ECO:0007669"/>
    <property type="project" value="InterPro"/>
</dbReference>
<evidence type="ECO:0000259" key="4">
    <source>
        <dbReference type="Pfam" id="PF22516"/>
    </source>
</evidence>
<protein>
    <submittedName>
        <fullName evidence="5">Uncharacterized protein</fullName>
    </submittedName>
</protein>
<dbReference type="Gene3D" id="3.30.830.10">
    <property type="entry name" value="Metalloenzyme, LuxS/M16 peptidase-like"/>
    <property type="match status" value="4"/>
</dbReference>
<dbReference type="InterPro" id="IPR011249">
    <property type="entry name" value="Metalloenz_LuxS/M16"/>
</dbReference>
<evidence type="ECO:0000313" key="5">
    <source>
        <dbReference type="EMBL" id="KUM97275.1"/>
    </source>
</evidence>
<feature type="region of interest" description="Disordered" evidence="1">
    <location>
        <begin position="289"/>
        <end position="314"/>
    </location>
</feature>
<dbReference type="PANTHER" id="PTHR43016">
    <property type="entry name" value="PRESEQUENCE PROTEASE"/>
    <property type="match status" value="1"/>
</dbReference>
<feature type="domain" description="Presequence protease mitochondrial-type C-terminal" evidence="4">
    <location>
        <begin position="590"/>
        <end position="732"/>
    </location>
</feature>
<comment type="caution">
    <text evidence="5">The sequence shown here is derived from an EMBL/GenBank/DDBJ whole genome shotgun (WGS) entry which is preliminary data.</text>
</comment>
<organism evidence="5 6">
    <name type="scientific">Streptomyces cellostaticus</name>
    <dbReference type="NCBI Taxonomy" id="67285"/>
    <lineage>
        <taxon>Bacteria</taxon>
        <taxon>Bacillati</taxon>
        <taxon>Actinomycetota</taxon>
        <taxon>Actinomycetes</taxon>
        <taxon>Kitasatosporales</taxon>
        <taxon>Streptomycetaceae</taxon>
        <taxon>Streptomyces</taxon>
    </lineage>
</organism>
<dbReference type="Proteomes" id="UP000054241">
    <property type="component" value="Unassembled WGS sequence"/>
</dbReference>
<dbReference type="PANTHER" id="PTHR43016:SF13">
    <property type="entry name" value="PRESEQUENCE PROTEASE, MITOCHONDRIAL"/>
    <property type="match status" value="1"/>
</dbReference>
<accession>A0A101NPY6</accession>
<dbReference type="Pfam" id="PF05193">
    <property type="entry name" value="Peptidase_M16_C"/>
    <property type="match status" value="1"/>
</dbReference>
<dbReference type="Pfam" id="PF22516">
    <property type="entry name" value="PreP_C"/>
    <property type="match status" value="1"/>
</dbReference>
<name>A0A101NPY6_9ACTN</name>
<dbReference type="AlphaFoldDB" id="A0A101NPY6"/>
<evidence type="ECO:0000256" key="1">
    <source>
        <dbReference type="SAM" id="MobiDB-lite"/>
    </source>
</evidence>
<dbReference type="OrthoDB" id="9762027at2"/>
<dbReference type="Pfam" id="PF08367">
    <property type="entry name" value="M16C_assoc"/>
    <property type="match status" value="1"/>
</dbReference>
<dbReference type="InterPro" id="IPR013578">
    <property type="entry name" value="Peptidase_M16C_assoc"/>
</dbReference>
<dbReference type="EMBL" id="LMWL01000011">
    <property type="protein sequence ID" value="KUM97275.1"/>
    <property type="molecule type" value="Genomic_DNA"/>
</dbReference>
<dbReference type="SUPFAM" id="SSF63411">
    <property type="entry name" value="LuxS/MPP-like metallohydrolase"/>
    <property type="match status" value="4"/>
</dbReference>
<evidence type="ECO:0000313" key="6">
    <source>
        <dbReference type="Proteomes" id="UP000054241"/>
    </source>
</evidence>
<dbReference type="RefSeq" id="WP_066994344.1">
    <property type="nucleotide sequence ID" value="NZ_BNDU01000004.1"/>
</dbReference>
<evidence type="ECO:0000259" key="2">
    <source>
        <dbReference type="Pfam" id="PF05193"/>
    </source>
</evidence>
<reference evidence="5 6" key="1">
    <citation type="submission" date="2015-10" db="EMBL/GenBank/DDBJ databases">
        <title>Draft genome sequence of Streptomyces cellostaticus DSM 40189, type strain for the species Streptomyces cellostaticus.</title>
        <authorList>
            <person name="Ruckert C."/>
            <person name="Winkler A."/>
            <person name="Kalinowski J."/>
            <person name="Kampfer P."/>
            <person name="Glaeser S."/>
        </authorList>
    </citation>
    <scope>NUCLEOTIDE SEQUENCE [LARGE SCALE GENOMIC DNA]</scope>
    <source>
        <strain evidence="5 6">DSM 40189</strain>
    </source>
</reference>
<feature type="domain" description="Peptidase M16 C-terminal" evidence="2">
    <location>
        <begin position="40"/>
        <end position="154"/>
    </location>
</feature>
<evidence type="ECO:0000259" key="3">
    <source>
        <dbReference type="Pfam" id="PF08367"/>
    </source>
</evidence>